<evidence type="ECO:0000256" key="5">
    <source>
        <dbReference type="ARBA" id="ARBA00022827"/>
    </source>
</evidence>
<dbReference type="Pfam" id="PF02219">
    <property type="entry name" value="MTHFR"/>
    <property type="match status" value="1"/>
</dbReference>
<organism evidence="10 11">
    <name type="scientific">Ascodesmis nigricans</name>
    <dbReference type="NCBI Taxonomy" id="341454"/>
    <lineage>
        <taxon>Eukaryota</taxon>
        <taxon>Fungi</taxon>
        <taxon>Dikarya</taxon>
        <taxon>Ascomycota</taxon>
        <taxon>Pezizomycotina</taxon>
        <taxon>Pezizomycetes</taxon>
        <taxon>Pezizales</taxon>
        <taxon>Ascodesmidaceae</taxon>
        <taxon>Ascodesmis</taxon>
    </lineage>
</organism>
<dbReference type="GO" id="GO:0009086">
    <property type="term" value="P:methionine biosynthetic process"/>
    <property type="evidence" value="ECO:0007669"/>
    <property type="project" value="TreeGrafter"/>
</dbReference>
<dbReference type="FunCoup" id="A0A4S2N8P3">
    <property type="interactions" value="412"/>
</dbReference>
<comment type="cofactor">
    <cofactor evidence="1">
        <name>FAD</name>
        <dbReference type="ChEBI" id="CHEBI:57692"/>
    </cofactor>
</comment>
<evidence type="ECO:0000256" key="3">
    <source>
        <dbReference type="ARBA" id="ARBA00006743"/>
    </source>
</evidence>
<dbReference type="InterPro" id="IPR003171">
    <property type="entry name" value="Mehydrof_redctse-like"/>
</dbReference>
<dbReference type="GO" id="GO:0035999">
    <property type="term" value="P:tetrahydrofolate interconversion"/>
    <property type="evidence" value="ECO:0007669"/>
    <property type="project" value="UniProtKB-UniPathway"/>
</dbReference>
<dbReference type="STRING" id="341454.A0A4S2N8P3"/>
<dbReference type="InParanoid" id="A0A4S2N8P3"/>
<dbReference type="NCBIfam" id="TIGR00677">
    <property type="entry name" value="fadh2_euk"/>
    <property type="match status" value="1"/>
</dbReference>
<dbReference type="CDD" id="cd00537">
    <property type="entry name" value="MTHFR"/>
    <property type="match status" value="1"/>
</dbReference>
<keyword evidence="6" id="KW-0521">NADP</keyword>
<keyword evidence="7" id="KW-0560">Oxidoreductase</keyword>
<accession>A0A4S2N8P3</accession>
<evidence type="ECO:0000313" key="11">
    <source>
        <dbReference type="Proteomes" id="UP000298138"/>
    </source>
</evidence>
<sequence length="621" mass="70057">MVHIKDKLAESISKKKPAFSFEFYPPKTGQGVQNLYDRMDRMHSLGPEFIDITWNAGGRLSSLTTEMVNVAQSVYGLETCMHLTCTGMPKEKVDEALEAAYKAGCQNILALRGDPPREKEKWEADPNGFRYAKDLVKYIREKYGDHFDIGVAGYPEGCDDGTEPELLMQHLKEKIDAGGTFVITQMFYDVDIFLDWVQKARDIGITVPIIPGIMPIHTYAAFLRRANWTKCRIPPRWLELLEPIKNDDVAVRDIGRDLIVEMCRRILDAGIYQLHFYTMNLATATRMVLEGLDLIPSLEENLPPLPFRPSLGFNRKTETVRPIFWKHRKASYVQRTAEWDEFPNGRWGDSRSPAFGDLDAYGIGLRGSNENNIKLYGTPASIKDVANTFVKYITGELQTLPWSESGITAEVNSIKDELIELNKRGFLTINSQPSINGVKSSHPVYGWGPAGGYVYQKSYLELFVSPEVLTDLITAIERDPMMTYYAVNKQGHLKTNAPEGPNAVTWGVYPGKEIIQPTIVETISFLAWKEEAFKLGNDWAGCYDQTSTGRHVIKSLMEGWWLINIVDNDFHREKKIFELFEGLNVPNLDEPIKIPDIVADLKNLDVSGDAKTNGTNGVPAN</sequence>
<proteinExistence type="inferred from homology"/>
<dbReference type="PANTHER" id="PTHR45754:SF3">
    <property type="entry name" value="METHYLENETETRAHYDROFOLATE REDUCTASE (NADPH)"/>
    <property type="match status" value="1"/>
</dbReference>
<dbReference type="Pfam" id="PF21895">
    <property type="entry name" value="MTHFR_C"/>
    <property type="match status" value="1"/>
</dbReference>
<evidence type="ECO:0000256" key="7">
    <source>
        <dbReference type="ARBA" id="ARBA00023002"/>
    </source>
</evidence>
<keyword evidence="11" id="KW-1185">Reference proteome</keyword>
<evidence type="ECO:0000256" key="4">
    <source>
        <dbReference type="ARBA" id="ARBA00022630"/>
    </source>
</evidence>
<evidence type="ECO:0000313" key="10">
    <source>
        <dbReference type="EMBL" id="TGZ85727.1"/>
    </source>
</evidence>
<dbReference type="SUPFAM" id="SSF51730">
    <property type="entry name" value="FAD-linked oxidoreductase"/>
    <property type="match status" value="1"/>
</dbReference>
<protein>
    <submittedName>
        <fullName evidence="10">Methylenetetrahydrofolate reduct</fullName>
    </submittedName>
</protein>
<comment type="similarity">
    <text evidence="3">Belongs to the methylenetetrahydrofolate reductase family.</text>
</comment>
<dbReference type="OrthoDB" id="16284at2759"/>
<gene>
    <name evidence="10" type="ORF">EX30DRAFT_300724</name>
</gene>
<keyword evidence="5" id="KW-0274">FAD</keyword>
<dbReference type="InterPro" id="IPR004621">
    <property type="entry name" value="Fadh2_euk"/>
</dbReference>
<dbReference type="EMBL" id="ML220112">
    <property type="protein sequence ID" value="TGZ85727.1"/>
    <property type="molecule type" value="Genomic_DNA"/>
</dbReference>
<evidence type="ECO:0000259" key="9">
    <source>
        <dbReference type="Pfam" id="PF21895"/>
    </source>
</evidence>
<evidence type="ECO:0000256" key="8">
    <source>
        <dbReference type="RuleBase" id="RU004254"/>
    </source>
</evidence>
<dbReference type="InterPro" id="IPR053806">
    <property type="entry name" value="MTHFR_C"/>
</dbReference>
<dbReference type="Gene3D" id="3.20.20.220">
    <property type="match status" value="1"/>
</dbReference>
<dbReference type="GO" id="GO:0071949">
    <property type="term" value="F:FAD binding"/>
    <property type="evidence" value="ECO:0007669"/>
    <property type="project" value="TreeGrafter"/>
</dbReference>
<dbReference type="UniPathway" id="UPA00193"/>
<dbReference type="PANTHER" id="PTHR45754">
    <property type="entry name" value="METHYLENETETRAHYDROFOLATE REDUCTASE"/>
    <property type="match status" value="1"/>
</dbReference>
<dbReference type="Proteomes" id="UP000298138">
    <property type="component" value="Unassembled WGS sequence"/>
</dbReference>
<name>A0A4S2N8P3_9PEZI</name>
<dbReference type="GO" id="GO:0004489">
    <property type="term" value="F:methylenetetrahydrofolate reductase [NAD(P)H] activity"/>
    <property type="evidence" value="ECO:0007669"/>
    <property type="project" value="InterPro"/>
</dbReference>
<dbReference type="AlphaFoldDB" id="A0A4S2N8P3"/>
<evidence type="ECO:0000256" key="6">
    <source>
        <dbReference type="ARBA" id="ARBA00022857"/>
    </source>
</evidence>
<keyword evidence="4" id="KW-0285">Flavoprotein</keyword>
<feature type="domain" description="MTHFR SAM-binding regulatory" evidence="9">
    <location>
        <begin position="304"/>
        <end position="581"/>
    </location>
</feature>
<dbReference type="FunFam" id="3.20.20.220:FF:000002">
    <property type="entry name" value="Methylenetetrahydrofolate reductase"/>
    <property type="match status" value="1"/>
</dbReference>
<evidence type="ECO:0000256" key="2">
    <source>
        <dbReference type="ARBA" id="ARBA00004777"/>
    </source>
</evidence>
<dbReference type="InterPro" id="IPR029041">
    <property type="entry name" value="FAD-linked_oxidoreductase-like"/>
</dbReference>
<comment type="pathway">
    <text evidence="2 8">One-carbon metabolism; tetrahydrofolate interconversion.</text>
</comment>
<evidence type="ECO:0000256" key="1">
    <source>
        <dbReference type="ARBA" id="ARBA00001974"/>
    </source>
</evidence>
<dbReference type="GO" id="GO:0005829">
    <property type="term" value="C:cytosol"/>
    <property type="evidence" value="ECO:0007669"/>
    <property type="project" value="TreeGrafter"/>
</dbReference>
<reference evidence="10 11" key="1">
    <citation type="submission" date="2019-04" db="EMBL/GenBank/DDBJ databases">
        <title>Comparative genomics and transcriptomics to analyze fruiting body development in filamentous ascomycetes.</title>
        <authorList>
            <consortium name="DOE Joint Genome Institute"/>
            <person name="Lutkenhaus R."/>
            <person name="Traeger S."/>
            <person name="Breuer J."/>
            <person name="Kuo A."/>
            <person name="Lipzen A."/>
            <person name="Pangilinan J."/>
            <person name="Dilworth D."/>
            <person name="Sandor L."/>
            <person name="Poggeler S."/>
            <person name="Barry K."/>
            <person name="Grigoriev I.V."/>
            <person name="Nowrousian M."/>
        </authorList>
    </citation>
    <scope>NUCLEOTIDE SEQUENCE [LARGE SCALE GENOMIC DNA]</scope>
    <source>
        <strain evidence="10 11">CBS 389.68</strain>
    </source>
</reference>